<dbReference type="GeneID" id="36580021"/>
<accession>A0A2J6TJI1</accession>
<gene>
    <name evidence="1" type="ORF">K444DRAFT_329346</name>
</gene>
<name>A0A2J6TJI1_9HELO</name>
<protein>
    <submittedName>
        <fullName evidence="1">Uncharacterized protein</fullName>
    </submittedName>
</protein>
<proteinExistence type="predicted"/>
<sequence>MDNHHLFTKPKKSKSSDFRFTEVVRLESILTHVPLEGTNTDPFPKTATLIRFIVIANFWNFIGCHTCPAALAMSHRTREYLLKTTRK</sequence>
<dbReference type="InParanoid" id="A0A2J6TJI1"/>
<dbReference type="RefSeq" id="XP_024740070.1">
    <property type="nucleotide sequence ID" value="XM_024871939.1"/>
</dbReference>
<dbReference type="EMBL" id="KZ613782">
    <property type="protein sequence ID" value="PMD63166.1"/>
    <property type="molecule type" value="Genomic_DNA"/>
</dbReference>
<evidence type="ECO:0000313" key="1">
    <source>
        <dbReference type="EMBL" id="PMD63166.1"/>
    </source>
</evidence>
<evidence type="ECO:0000313" key="2">
    <source>
        <dbReference type="Proteomes" id="UP000235371"/>
    </source>
</evidence>
<dbReference type="AlphaFoldDB" id="A0A2J6TJI1"/>
<keyword evidence="2" id="KW-1185">Reference proteome</keyword>
<organism evidence="1 2">
    <name type="scientific">Hyaloscypha bicolor E</name>
    <dbReference type="NCBI Taxonomy" id="1095630"/>
    <lineage>
        <taxon>Eukaryota</taxon>
        <taxon>Fungi</taxon>
        <taxon>Dikarya</taxon>
        <taxon>Ascomycota</taxon>
        <taxon>Pezizomycotina</taxon>
        <taxon>Leotiomycetes</taxon>
        <taxon>Helotiales</taxon>
        <taxon>Hyaloscyphaceae</taxon>
        <taxon>Hyaloscypha</taxon>
        <taxon>Hyaloscypha bicolor</taxon>
    </lineage>
</organism>
<reference evidence="1 2" key="1">
    <citation type="submission" date="2016-04" db="EMBL/GenBank/DDBJ databases">
        <title>A degradative enzymes factory behind the ericoid mycorrhizal symbiosis.</title>
        <authorList>
            <consortium name="DOE Joint Genome Institute"/>
            <person name="Martino E."/>
            <person name="Morin E."/>
            <person name="Grelet G."/>
            <person name="Kuo A."/>
            <person name="Kohler A."/>
            <person name="Daghino S."/>
            <person name="Barry K."/>
            <person name="Choi C."/>
            <person name="Cichocki N."/>
            <person name="Clum A."/>
            <person name="Copeland A."/>
            <person name="Hainaut M."/>
            <person name="Haridas S."/>
            <person name="Labutti K."/>
            <person name="Lindquist E."/>
            <person name="Lipzen A."/>
            <person name="Khouja H.-R."/>
            <person name="Murat C."/>
            <person name="Ohm R."/>
            <person name="Olson A."/>
            <person name="Spatafora J."/>
            <person name="Veneault-Fourrey C."/>
            <person name="Henrissat B."/>
            <person name="Grigoriev I."/>
            <person name="Martin F."/>
            <person name="Perotto S."/>
        </authorList>
    </citation>
    <scope>NUCLEOTIDE SEQUENCE [LARGE SCALE GENOMIC DNA]</scope>
    <source>
        <strain evidence="1 2">E</strain>
    </source>
</reference>
<dbReference type="Proteomes" id="UP000235371">
    <property type="component" value="Unassembled WGS sequence"/>
</dbReference>